<comment type="subcellular location">
    <subcellularLocation>
        <location evidence="1">Cytoplasm</location>
    </subcellularLocation>
</comment>
<dbReference type="GO" id="GO:0005737">
    <property type="term" value="C:cytoplasm"/>
    <property type="evidence" value="ECO:0007669"/>
    <property type="project" value="UniProtKB-SubCell"/>
</dbReference>
<dbReference type="CDD" id="cd01136">
    <property type="entry name" value="ATPase_flagellum-secretory_path_III"/>
    <property type="match status" value="1"/>
</dbReference>
<accession>A0A932I3A3</accession>
<evidence type="ECO:0000256" key="9">
    <source>
        <dbReference type="ARBA" id="ARBA00022795"/>
    </source>
</evidence>
<dbReference type="PANTHER" id="PTHR15184:SF81">
    <property type="entry name" value="FLAGELLUM-SPECIFIC ATP SYNTHASE"/>
    <property type="match status" value="1"/>
</dbReference>
<evidence type="ECO:0000256" key="16">
    <source>
        <dbReference type="ARBA" id="ARBA00034006"/>
    </source>
</evidence>
<feature type="compositionally biased region" description="Pro residues" evidence="17">
    <location>
        <begin position="451"/>
        <end position="461"/>
    </location>
</feature>
<evidence type="ECO:0000313" key="19">
    <source>
        <dbReference type="EMBL" id="MBI3128972.1"/>
    </source>
</evidence>
<dbReference type="PROSITE" id="PS00152">
    <property type="entry name" value="ATPASE_ALPHA_BETA"/>
    <property type="match status" value="1"/>
</dbReference>
<evidence type="ECO:0000256" key="8">
    <source>
        <dbReference type="ARBA" id="ARBA00022781"/>
    </source>
</evidence>
<keyword evidence="10" id="KW-0067">ATP-binding</keyword>
<dbReference type="GO" id="GO:0008564">
    <property type="term" value="F:protein-exporting ATPase activity"/>
    <property type="evidence" value="ECO:0007669"/>
    <property type="project" value="UniProtKB-EC"/>
</dbReference>
<keyword evidence="7" id="KW-0547">Nucleotide-binding</keyword>
<evidence type="ECO:0000256" key="11">
    <source>
        <dbReference type="ARBA" id="ARBA00022927"/>
    </source>
</evidence>
<evidence type="ECO:0000256" key="4">
    <source>
        <dbReference type="ARBA" id="ARBA00020580"/>
    </source>
</evidence>
<keyword evidence="11" id="KW-0653">Protein transport</keyword>
<comment type="similarity">
    <text evidence="2">Belongs to the ATPase alpha/beta chains family.</text>
</comment>
<dbReference type="InterPro" id="IPR020003">
    <property type="entry name" value="ATPase_a/bsu_AS"/>
</dbReference>
<dbReference type="EC" id="7.1.2.2" evidence="3"/>
<dbReference type="NCBIfam" id="TIGR01026">
    <property type="entry name" value="fliI_yscN"/>
    <property type="match status" value="1"/>
</dbReference>
<evidence type="ECO:0000259" key="18">
    <source>
        <dbReference type="SMART" id="SM00382"/>
    </source>
</evidence>
<dbReference type="InterPro" id="IPR003593">
    <property type="entry name" value="AAA+_ATPase"/>
</dbReference>
<dbReference type="GO" id="GO:0046933">
    <property type="term" value="F:proton-transporting ATP synthase activity, rotational mechanism"/>
    <property type="evidence" value="ECO:0007669"/>
    <property type="project" value="TreeGrafter"/>
</dbReference>
<evidence type="ECO:0000256" key="17">
    <source>
        <dbReference type="SAM" id="MobiDB-lite"/>
    </source>
</evidence>
<dbReference type="GO" id="GO:0005524">
    <property type="term" value="F:ATP binding"/>
    <property type="evidence" value="ECO:0007669"/>
    <property type="project" value="UniProtKB-KW"/>
</dbReference>
<dbReference type="InterPro" id="IPR040627">
    <property type="entry name" value="T3SS_ATPase_C"/>
</dbReference>
<dbReference type="PANTHER" id="PTHR15184">
    <property type="entry name" value="ATP SYNTHASE"/>
    <property type="match status" value="1"/>
</dbReference>
<keyword evidence="8" id="KW-0375">Hydrogen ion transport</keyword>
<keyword evidence="14" id="KW-1006">Bacterial flagellum protein export</keyword>
<dbReference type="Pfam" id="PF00006">
    <property type="entry name" value="ATP-synt_ab"/>
    <property type="match status" value="1"/>
</dbReference>
<dbReference type="Pfam" id="PF18269">
    <property type="entry name" value="T3SS_ATPase_C"/>
    <property type="match status" value="1"/>
</dbReference>
<dbReference type="Proteomes" id="UP000782312">
    <property type="component" value="Unassembled WGS sequence"/>
</dbReference>
<evidence type="ECO:0000256" key="10">
    <source>
        <dbReference type="ARBA" id="ARBA00022840"/>
    </source>
</evidence>
<comment type="caution">
    <text evidence="19">The sequence shown here is derived from an EMBL/GenBank/DDBJ whole genome shotgun (WGS) entry which is preliminary data.</text>
</comment>
<keyword evidence="6" id="KW-0963">Cytoplasm</keyword>
<evidence type="ECO:0000313" key="20">
    <source>
        <dbReference type="Proteomes" id="UP000782312"/>
    </source>
</evidence>
<keyword evidence="15" id="KW-0066">ATP synthesis</keyword>
<evidence type="ECO:0000256" key="12">
    <source>
        <dbReference type="ARBA" id="ARBA00022967"/>
    </source>
</evidence>
<dbReference type="SMART" id="SM00382">
    <property type="entry name" value="AAA"/>
    <property type="match status" value="1"/>
</dbReference>
<dbReference type="InterPro" id="IPR050053">
    <property type="entry name" value="ATPase_alpha/beta_chains"/>
</dbReference>
<reference evidence="19" key="1">
    <citation type="submission" date="2020-07" db="EMBL/GenBank/DDBJ databases">
        <title>Huge and variable diversity of episymbiotic CPR bacteria and DPANN archaea in groundwater ecosystems.</title>
        <authorList>
            <person name="He C.Y."/>
            <person name="Keren R."/>
            <person name="Whittaker M."/>
            <person name="Farag I.F."/>
            <person name="Doudna J."/>
            <person name="Cate J.H.D."/>
            <person name="Banfield J.F."/>
        </authorList>
    </citation>
    <scope>NUCLEOTIDE SEQUENCE</scope>
    <source>
        <strain evidence="19">NC_groundwater_763_Ag_S-0.2um_68_21</strain>
    </source>
</reference>
<sequence length="467" mass="49223">MNPVTLTHYLGRLEKVETSRALGKVIQVVGLLVEGSGPGLPVGAVCQVEPLHGGEPVPVEIVGFRDSRVLFMPLGQARGIAPGSVIRAVSSQATAQVGSSMLGRILNGLGQPLDGGGPLEGLETRPLYAEPLNPLSRPIITQVMDVGVRAINGLLTIGKGQRMGIFSGSGVGKSTLLSMMARHTKADVTVVALVGERGREVKEFVDRVLGPEGLARSVVVAATSDQPPLVRLRGAFLATTIAEHFRDQGLDVLLLMDSMTRFAMAQREVGLSVGEPPATKGYTPSVFALMPRLLERAGATERGSITGFYTVLVEGDDMADPVSDAARGLLDGHIVLSRRMASQNIYPSIDVLASKSRVMIEIVPAEHLQAAGEFVSLAAAYDESADLIQVGAYVRGSDARVDRAVELRPKILDYLRQGVREGVPYEAAVAGLRDEVLASATPARPSAPSRPGAPAPRPAAPVSPRRA</sequence>
<dbReference type="GO" id="GO:0016887">
    <property type="term" value="F:ATP hydrolysis activity"/>
    <property type="evidence" value="ECO:0007669"/>
    <property type="project" value="InterPro"/>
</dbReference>
<evidence type="ECO:0000256" key="13">
    <source>
        <dbReference type="ARBA" id="ARBA00023065"/>
    </source>
</evidence>
<dbReference type="FunFam" id="3.40.50.12240:FF:000002">
    <property type="entry name" value="Flagellum-specific ATP synthase FliI"/>
    <property type="match status" value="1"/>
</dbReference>
<keyword evidence="9" id="KW-1005">Bacterial flagellum biogenesis</keyword>
<evidence type="ECO:0000256" key="7">
    <source>
        <dbReference type="ARBA" id="ARBA00022741"/>
    </source>
</evidence>
<dbReference type="InterPro" id="IPR000194">
    <property type="entry name" value="ATPase_F1/V1/A1_a/bsu_nucl-bd"/>
</dbReference>
<keyword evidence="13" id="KW-0406">Ion transport</keyword>
<evidence type="ECO:0000256" key="3">
    <source>
        <dbReference type="ARBA" id="ARBA00012473"/>
    </source>
</evidence>
<gene>
    <name evidence="19" type="ORF">HYZ11_15305</name>
</gene>
<feature type="compositionally biased region" description="Low complexity" evidence="17">
    <location>
        <begin position="440"/>
        <end position="450"/>
    </location>
</feature>
<proteinExistence type="inferred from homology"/>
<dbReference type="GO" id="GO:0030254">
    <property type="term" value="P:protein secretion by the type III secretion system"/>
    <property type="evidence" value="ECO:0007669"/>
    <property type="project" value="InterPro"/>
</dbReference>
<feature type="domain" description="AAA+ ATPase" evidence="18">
    <location>
        <begin position="159"/>
        <end position="341"/>
    </location>
</feature>
<dbReference type="GO" id="GO:0044781">
    <property type="term" value="P:bacterial-type flagellum organization"/>
    <property type="evidence" value="ECO:0007669"/>
    <property type="project" value="UniProtKB-KW"/>
</dbReference>
<dbReference type="InterPro" id="IPR027417">
    <property type="entry name" value="P-loop_NTPase"/>
</dbReference>
<keyword evidence="12" id="KW-1278">Translocase</keyword>
<evidence type="ECO:0000256" key="6">
    <source>
        <dbReference type="ARBA" id="ARBA00022490"/>
    </source>
</evidence>
<keyword evidence="5" id="KW-0813">Transport</keyword>
<protein>
    <recommendedName>
        <fullName evidence="4">Flagellum-specific ATP synthase</fullName>
        <ecNumber evidence="3">7.1.2.2</ecNumber>
    </recommendedName>
</protein>
<dbReference type="GO" id="GO:0030257">
    <property type="term" value="C:type III protein secretion system complex"/>
    <property type="evidence" value="ECO:0007669"/>
    <property type="project" value="InterPro"/>
</dbReference>
<evidence type="ECO:0000256" key="15">
    <source>
        <dbReference type="ARBA" id="ARBA00023310"/>
    </source>
</evidence>
<comment type="catalytic activity">
    <reaction evidence="16">
        <text>ATP + H2O + cellular proteinSide 1 = ADP + phosphate + cellular proteinSide 2.</text>
        <dbReference type="EC" id="7.4.2.8"/>
    </reaction>
</comment>
<organism evidence="19 20">
    <name type="scientific">Tectimicrobiota bacterium</name>
    <dbReference type="NCBI Taxonomy" id="2528274"/>
    <lineage>
        <taxon>Bacteria</taxon>
        <taxon>Pseudomonadati</taxon>
        <taxon>Nitrospinota/Tectimicrobiota group</taxon>
        <taxon>Candidatus Tectimicrobiota</taxon>
    </lineage>
</organism>
<dbReference type="SUPFAM" id="SSF52540">
    <property type="entry name" value="P-loop containing nucleoside triphosphate hydrolases"/>
    <property type="match status" value="1"/>
</dbReference>
<dbReference type="Gene3D" id="3.40.50.12240">
    <property type="match status" value="1"/>
</dbReference>
<dbReference type="InterPro" id="IPR005714">
    <property type="entry name" value="ATPase_T3SS_FliI/YscN"/>
</dbReference>
<evidence type="ECO:0000256" key="14">
    <source>
        <dbReference type="ARBA" id="ARBA00023225"/>
    </source>
</evidence>
<evidence type="ECO:0000256" key="5">
    <source>
        <dbReference type="ARBA" id="ARBA00022448"/>
    </source>
</evidence>
<name>A0A932I3A3_UNCTE</name>
<evidence type="ECO:0000256" key="1">
    <source>
        <dbReference type="ARBA" id="ARBA00004496"/>
    </source>
</evidence>
<evidence type="ECO:0000256" key="2">
    <source>
        <dbReference type="ARBA" id="ARBA00008936"/>
    </source>
</evidence>
<dbReference type="AlphaFoldDB" id="A0A932I3A3"/>
<dbReference type="EMBL" id="JACPUR010000037">
    <property type="protein sequence ID" value="MBI3128972.1"/>
    <property type="molecule type" value="Genomic_DNA"/>
</dbReference>
<feature type="region of interest" description="Disordered" evidence="17">
    <location>
        <begin position="440"/>
        <end position="467"/>
    </location>
</feature>